<dbReference type="HAMAP" id="MF_00169">
    <property type="entry name" value="AroQ"/>
    <property type="match status" value="1"/>
</dbReference>
<dbReference type="CDD" id="cd00466">
    <property type="entry name" value="DHQase_II"/>
    <property type="match status" value="1"/>
</dbReference>
<feature type="binding site" evidence="9 11">
    <location>
        <begin position="102"/>
        <end position="103"/>
    </location>
    <ligand>
        <name>substrate</name>
    </ligand>
</feature>
<dbReference type="Pfam" id="PF01220">
    <property type="entry name" value="DHquinase_II"/>
    <property type="match status" value="1"/>
</dbReference>
<feature type="binding site" evidence="9 11">
    <location>
        <position position="75"/>
    </location>
    <ligand>
        <name>substrate</name>
    </ligand>
</feature>
<dbReference type="GO" id="GO:0003855">
    <property type="term" value="F:3-dehydroquinate dehydratase activity"/>
    <property type="evidence" value="ECO:0007669"/>
    <property type="project" value="UniProtKB-UniRule"/>
</dbReference>
<dbReference type="NCBIfam" id="NF003805">
    <property type="entry name" value="PRK05395.1-2"/>
    <property type="match status" value="1"/>
</dbReference>
<feature type="binding site" evidence="9 11">
    <location>
        <position position="88"/>
    </location>
    <ligand>
        <name>substrate</name>
    </ligand>
</feature>
<gene>
    <name evidence="9" type="primary">aroQ</name>
    <name evidence="13" type="ORF">J2S73_002816</name>
</gene>
<keyword evidence="8 9" id="KW-0456">Lyase</keyword>
<evidence type="ECO:0000256" key="2">
    <source>
        <dbReference type="ARBA" id="ARBA00003924"/>
    </source>
</evidence>
<dbReference type="GO" id="GO:0009073">
    <property type="term" value="P:aromatic amino acid family biosynthetic process"/>
    <property type="evidence" value="ECO:0007669"/>
    <property type="project" value="UniProtKB-KW"/>
</dbReference>
<keyword evidence="9" id="KW-0028">Amino-acid biosynthesis</keyword>
<evidence type="ECO:0000256" key="11">
    <source>
        <dbReference type="PIRSR" id="PIRSR001399-2"/>
    </source>
</evidence>
<comment type="function">
    <text evidence="2 9">Catalyzes a trans-dehydration via an enolate intermediate.</text>
</comment>
<dbReference type="InterPro" id="IPR036441">
    <property type="entry name" value="DHquinase_II_sf"/>
</dbReference>
<name>A0AAE3VPD0_9HYPH</name>
<dbReference type="PANTHER" id="PTHR21272:SF3">
    <property type="entry name" value="CATABOLIC 3-DEHYDROQUINASE"/>
    <property type="match status" value="1"/>
</dbReference>
<reference evidence="13" key="1">
    <citation type="submission" date="2023-07" db="EMBL/GenBank/DDBJ databases">
        <title>Genomic Encyclopedia of Type Strains, Phase IV (KMG-IV): sequencing the most valuable type-strain genomes for metagenomic binning, comparative biology and taxonomic classification.</title>
        <authorList>
            <person name="Goeker M."/>
        </authorList>
    </citation>
    <scope>NUCLEOTIDE SEQUENCE</scope>
    <source>
        <strain evidence="13">DSM 21202</strain>
    </source>
</reference>
<evidence type="ECO:0000313" key="13">
    <source>
        <dbReference type="EMBL" id="MDQ0316359.1"/>
    </source>
</evidence>
<dbReference type="Gene3D" id="3.40.50.9100">
    <property type="entry name" value="Dehydroquinase, class II"/>
    <property type="match status" value="1"/>
</dbReference>
<evidence type="ECO:0000256" key="7">
    <source>
        <dbReference type="ARBA" id="ARBA00023141"/>
    </source>
</evidence>
<sequence>MTRLVDVINGPNLNLLGQREPEIYGSTTLADIEADCRSVGGGLGLDVRFRQSNAEGELIDWVHQARTSAAGIIINPGAYSHTSIALLDALNACTIPVLEVHITNIHKRESFRHHSYVSQRAEGVIAGFGPEGYRFAVMRLATLLTASHP</sequence>
<dbReference type="PIRSF" id="PIRSF001399">
    <property type="entry name" value="DHquinase_II"/>
    <property type="match status" value="1"/>
</dbReference>
<evidence type="ECO:0000256" key="10">
    <source>
        <dbReference type="PIRSR" id="PIRSR001399-1"/>
    </source>
</evidence>
<comment type="similarity">
    <text evidence="4 9">Belongs to the type-II 3-dehydroquinase family.</text>
</comment>
<evidence type="ECO:0000313" key="14">
    <source>
        <dbReference type="Proteomes" id="UP001229244"/>
    </source>
</evidence>
<dbReference type="GO" id="GO:0008652">
    <property type="term" value="P:amino acid biosynthetic process"/>
    <property type="evidence" value="ECO:0007669"/>
    <property type="project" value="UniProtKB-KW"/>
</dbReference>
<dbReference type="SUPFAM" id="SSF52304">
    <property type="entry name" value="Type II 3-dehydroquinate dehydratase"/>
    <property type="match status" value="1"/>
</dbReference>
<dbReference type="Proteomes" id="UP001229244">
    <property type="component" value="Unassembled WGS sequence"/>
</dbReference>
<dbReference type="GO" id="GO:0019631">
    <property type="term" value="P:quinate catabolic process"/>
    <property type="evidence" value="ECO:0007669"/>
    <property type="project" value="TreeGrafter"/>
</dbReference>
<feature type="active site" description="Proton acceptor" evidence="9 10">
    <location>
        <position position="24"/>
    </location>
</feature>
<keyword evidence="14" id="KW-1185">Reference proteome</keyword>
<proteinExistence type="inferred from homology"/>
<evidence type="ECO:0000256" key="9">
    <source>
        <dbReference type="HAMAP-Rule" id="MF_00169"/>
    </source>
</evidence>
<dbReference type="PANTHER" id="PTHR21272">
    <property type="entry name" value="CATABOLIC 3-DEHYDROQUINASE"/>
    <property type="match status" value="1"/>
</dbReference>
<evidence type="ECO:0000256" key="12">
    <source>
        <dbReference type="PIRSR" id="PIRSR001399-3"/>
    </source>
</evidence>
<dbReference type="NCBIfam" id="TIGR01088">
    <property type="entry name" value="aroQ"/>
    <property type="match status" value="1"/>
</dbReference>
<comment type="subunit">
    <text evidence="5 9">Homododecamer.</text>
</comment>
<dbReference type="InterPro" id="IPR001874">
    <property type="entry name" value="DHquinase_II"/>
</dbReference>
<dbReference type="EMBL" id="JAUSUL010000002">
    <property type="protein sequence ID" value="MDQ0316359.1"/>
    <property type="molecule type" value="Genomic_DNA"/>
</dbReference>
<dbReference type="EC" id="4.2.1.10" evidence="6 9"/>
<keyword evidence="7 9" id="KW-0057">Aromatic amino acid biosynthesis</keyword>
<dbReference type="NCBIfam" id="NF003807">
    <property type="entry name" value="PRK05395.1-4"/>
    <property type="match status" value="1"/>
</dbReference>
<dbReference type="InterPro" id="IPR018509">
    <property type="entry name" value="DHquinase_II_CS"/>
</dbReference>
<feature type="active site" description="Proton donor" evidence="9 10">
    <location>
        <position position="101"/>
    </location>
</feature>
<evidence type="ECO:0000256" key="3">
    <source>
        <dbReference type="ARBA" id="ARBA00004902"/>
    </source>
</evidence>
<comment type="catalytic activity">
    <reaction evidence="1 9">
        <text>3-dehydroquinate = 3-dehydroshikimate + H2O</text>
        <dbReference type="Rhea" id="RHEA:21096"/>
        <dbReference type="ChEBI" id="CHEBI:15377"/>
        <dbReference type="ChEBI" id="CHEBI:16630"/>
        <dbReference type="ChEBI" id="CHEBI:32364"/>
        <dbReference type="EC" id="4.2.1.10"/>
    </reaction>
</comment>
<dbReference type="GO" id="GO:0009423">
    <property type="term" value="P:chorismate biosynthetic process"/>
    <property type="evidence" value="ECO:0007669"/>
    <property type="project" value="UniProtKB-UniRule"/>
</dbReference>
<feature type="site" description="Transition state stabilizer" evidence="9 12">
    <location>
        <position position="19"/>
    </location>
</feature>
<dbReference type="RefSeq" id="WP_306886183.1">
    <property type="nucleotide sequence ID" value="NZ_JAUSUL010000002.1"/>
</dbReference>
<evidence type="ECO:0000256" key="8">
    <source>
        <dbReference type="ARBA" id="ARBA00023239"/>
    </source>
</evidence>
<evidence type="ECO:0000256" key="4">
    <source>
        <dbReference type="ARBA" id="ARBA00011037"/>
    </source>
</evidence>
<feature type="binding site" evidence="9 11">
    <location>
        <position position="112"/>
    </location>
    <ligand>
        <name>substrate</name>
    </ligand>
</feature>
<evidence type="ECO:0000256" key="1">
    <source>
        <dbReference type="ARBA" id="ARBA00001864"/>
    </source>
</evidence>
<evidence type="ECO:0000256" key="5">
    <source>
        <dbReference type="ARBA" id="ARBA00011193"/>
    </source>
</evidence>
<comment type="pathway">
    <text evidence="3 9">Metabolic intermediate biosynthesis; chorismate biosynthesis; chorismate from D-erythrose 4-phosphate and phosphoenolpyruvate: step 3/7.</text>
</comment>
<evidence type="ECO:0000256" key="6">
    <source>
        <dbReference type="ARBA" id="ARBA00012060"/>
    </source>
</evidence>
<comment type="caution">
    <text evidence="13">The sequence shown here is derived from an EMBL/GenBank/DDBJ whole genome shotgun (WGS) entry which is preliminary data.</text>
</comment>
<protein>
    <recommendedName>
        <fullName evidence="6 9">3-dehydroquinate dehydratase</fullName>
        <shortName evidence="9">3-dehydroquinase</shortName>
        <ecNumber evidence="6 9">4.2.1.10</ecNumber>
    </recommendedName>
    <alternativeName>
        <fullName evidence="9">Type II DHQase</fullName>
    </alternativeName>
</protein>
<accession>A0AAE3VPD0</accession>
<dbReference type="PROSITE" id="PS01029">
    <property type="entry name" value="DEHYDROQUINASE_II"/>
    <property type="match status" value="1"/>
</dbReference>
<dbReference type="NCBIfam" id="NF003806">
    <property type="entry name" value="PRK05395.1-3"/>
    <property type="match status" value="1"/>
</dbReference>
<feature type="binding site" evidence="9 11">
    <location>
        <position position="81"/>
    </location>
    <ligand>
        <name>substrate</name>
    </ligand>
</feature>
<dbReference type="AlphaFoldDB" id="A0AAE3VPD0"/>
<organism evidence="13 14">
    <name type="scientific">Amorphus orientalis</name>
    <dbReference type="NCBI Taxonomy" id="649198"/>
    <lineage>
        <taxon>Bacteria</taxon>
        <taxon>Pseudomonadati</taxon>
        <taxon>Pseudomonadota</taxon>
        <taxon>Alphaproteobacteria</taxon>
        <taxon>Hyphomicrobiales</taxon>
        <taxon>Amorphaceae</taxon>
        <taxon>Amorphus</taxon>
    </lineage>
</organism>